<feature type="transmembrane region" description="Helical" evidence="5">
    <location>
        <begin position="98"/>
        <end position="117"/>
    </location>
</feature>
<feature type="transmembrane region" description="Helical" evidence="5">
    <location>
        <begin position="382"/>
        <end position="401"/>
    </location>
</feature>
<evidence type="ECO:0000256" key="4">
    <source>
        <dbReference type="ARBA" id="ARBA00023136"/>
    </source>
</evidence>
<evidence type="ECO:0000259" key="6">
    <source>
        <dbReference type="Pfam" id="PF04932"/>
    </source>
</evidence>
<dbReference type="GO" id="GO:0016874">
    <property type="term" value="F:ligase activity"/>
    <property type="evidence" value="ECO:0007669"/>
    <property type="project" value="UniProtKB-KW"/>
</dbReference>
<feature type="transmembrane region" description="Helical" evidence="5">
    <location>
        <begin position="242"/>
        <end position="275"/>
    </location>
</feature>
<sequence length="486" mass="51382">MTDTDFDPRAPARRATAAIPVRSDHVGSLDAARSRPSRIARSVFAVLLCACLITYSLVWARVVVGGVAIPAQRVLVAVTVVAGIADAICTRGRPPRRVLVLAGLSVLWLGWLVVSLVVRSATPDFQLNPAVMDLSKYAVALGIAIVFAYAVAAAVVGPRTIATMLIVSCAVTVVICVLCLVLYWVGFRLQDDSVLKTFGAAWGVWPTSGPIPRVVGPATEPQQLSVLFVTGLLLAVGRRGYGYILLSAAGLVVLVLSQSKFALLSILVVLAVWLLRLGQRWGLRRRGWTVLGACAALLLVLLGVVASLLPTFQEALKAGLSAGAFTERADNATLLVHAFQTHPVFGIGPGQYGAFRSQQLGIPVDNGYYPNNDYLKVLAETGIPALAMFAAILGVFVWALVRGARSQGIGDGASSTEAANRAGLLFATGVGGVLIAFNMIIGYEMLHVFFWINLGIVVGAAESLQAKRGSLGRARSAGRHRVNAQR</sequence>
<proteinExistence type="predicted"/>
<keyword evidence="8" id="KW-1185">Reference proteome</keyword>
<dbReference type="InterPro" id="IPR051533">
    <property type="entry name" value="WaaL-like"/>
</dbReference>
<evidence type="ECO:0000256" key="1">
    <source>
        <dbReference type="ARBA" id="ARBA00004141"/>
    </source>
</evidence>
<gene>
    <name evidence="7" type="ORF">GCM10025783_28390</name>
</gene>
<feature type="transmembrane region" description="Helical" evidence="5">
    <location>
        <begin position="287"/>
        <end position="309"/>
    </location>
</feature>
<feature type="domain" description="O-antigen ligase-related" evidence="6">
    <location>
        <begin position="246"/>
        <end position="390"/>
    </location>
</feature>
<keyword evidence="2 5" id="KW-0812">Transmembrane</keyword>
<feature type="transmembrane region" description="Helical" evidence="5">
    <location>
        <begin position="137"/>
        <end position="157"/>
    </location>
</feature>
<dbReference type="EMBL" id="BAABLP010000006">
    <property type="protein sequence ID" value="GAA4753795.1"/>
    <property type="molecule type" value="Genomic_DNA"/>
</dbReference>
<evidence type="ECO:0000256" key="5">
    <source>
        <dbReference type="SAM" id="Phobius"/>
    </source>
</evidence>
<feature type="transmembrane region" description="Helical" evidence="5">
    <location>
        <begin position="70"/>
        <end position="89"/>
    </location>
</feature>
<feature type="transmembrane region" description="Helical" evidence="5">
    <location>
        <begin position="164"/>
        <end position="185"/>
    </location>
</feature>
<dbReference type="RefSeq" id="WP_345481960.1">
    <property type="nucleotide sequence ID" value="NZ_BAABLP010000006.1"/>
</dbReference>
<dbReference type="PANTHER" id="PTHR37422:SF13">
    <property type="entry name" value="LIPOPOLYSACCHARIDE BIOSYNTHESIS PROTEIN PA4999-RELATED"/>
    <property type="match status" value="1"/>
</dbReference>
<dbReference type="PANTHER" id="PTHR37422">
    <property type="entry name" value="TEICHURONIC ACID BIOSYNTHESIS PROTEIN TUAE"/>
    <property type="match status" value="1"/>
</dbReference>
<evidence type="ECO:0000256" key="2">
    <source>
        <dbReference type="ARBA" id="ARBA00022692"/>
    </source>
</evidence>
<accession>A0ABP8ZDW5</accession>
<keyword evidence="4 5" id="KW-0472">Membrane</keyword>
<comment type="subcellular location">
    <subcellularLocation>
        <location evidence="1">Membrane</location>
        <topology evidence="1">Multi-pass membrane protein</topology>
    </subcellularLocation>
</comment>
<evidence type="ECO:0000313" key="8">
    <source>
        <dbReference type="Proteomes" id="UP001500121"/>
    </source>
</evidence>
<feature type="transmembrane region" description="Helical" evidence="5">
    <location>
        <begin position="422"/>
        <end position="442"/>
    </location>
</feature>
<reference evidence="8" key="1">
    <citation type="journal article" date="2019" name="Int. J. Syst. Evol. Microbiol.">
        <title>The Global Catalogue of Microorganisms (GCM) 10K type strain sequencing project: providing services to taxonomists for standard genome sequencing and annotation.</title>
        <authorList>
            <consortium name="The Broad Institute Genomics Platform"/>
            <consortium name="The Broad Institute Genome Sequencing Center for Infectious Disease"/>
            <person name="Wu L."/>
            <person name="Ma J."/>
        </authorList>
    </citation>
    <scope>NUCLEOTIDE SEQUENCE [LARGE SCALE GENOMIC DNA]</scope>
    <source>
        <strain evidence="8">JCM 19015</strain>
    </source>
</reference>
<protein>
    <submittedName>
        <fullName evidence="7">O-antigen ligase family protein</fullName>
    </submittedName>
</protein>
<feature type="transmembrane region" description="Helical" evidence="5">
    <location>
        <begin position="43"/>
        <end position="64"/>
    </location>
</feature>
<keyword evidence="3 5" id="KW-1133">Transmembrane helix</keyword>
<comment type="caution">
    <text evidence="7">The sequence shown here is derived from an EMBL/GenBank/DDBJ whole genome shotgun (WGS) entry which is preliminary data.</text>
</comment>
<feature type="transmembrane region" description="Helical" evidence="5">
    <location>
        <begin position="448"/>
        <end position="466"/>
    </location>
</feature>
<keyword evidence="7" id="KW-0436">Ligase</keyword>
<organism evidence="7 8">
    <name type="scientific">Amnibacterium soli</name>
    <dbReference type="NCBI Taxonomy" id="1282736"/>
    <lineage>
        <taxon>Bacteria</taxon>
        <taxon>Bacillati</taxon>
        <taxon>Actinomycetota</taxon>
        <taxon>Actinomycetes</taxon>
        <taxon>Micrococcales</taxon>
        <taxon>Microbacteriaceae</taxon>
        <taxon>Amnibacterium</taxon>
    </lineage>
</organism>
<evidence type="ECO:0000313" key="7">
    <source>
        <dbReference type="EMBL" id="GAA4753795.1"/>
    </source>
</evidence>
<dbReference type="Proteomes" id="UP001500121">
    <property type="component" value="Unassembled WGS sequence"/>
</dbReference>
<name>A0ABP8ZDW5_9MICO</name>
<dbReference type="Pfam" id="PF04932">
    <property type="entry name" value="Wzy_C"/>
    <property type="match status" value="1"/>
</dbReference>
<dbReference type="InterPro" id="IPR007016">
    <property type="entry name" value="O-antigen_ligase-rel_domated"/>
</dbReference>
<evidence type="ECO:0000256" key="3">
    <source>
        <dbReference type="ARBA" id="ARBA00022989"/>
    </source>
</evidence>